<dbReference type="CDD" id="cd00776">
    <property type="entry name" value="AsxRS_core"/>
    <property type="match status" value="1"/>
</dbReference>
<dbReference type="InterPro" id="IPR036047">
    <property type="entry name" value="F-box-like_dom_sf"/>
</dbReference>
<comment type="subcellular location">
    <subcellularLocation>
        <location evidence="1">Cytoplasm</location>
    </subcellularLocation>
</comment>
<dbReference type="Proteomes" id="UP000076837">
    <property type="component" value="Unassembled WGS sequence"/>
</dbReference>
<dbReference type="Gene3D" id="3.80.10.10">
    <property type="entry name" value="Ribonuclease Inhibitor"/>
    <property type="match status" value="1"/>
</dbReference>
<dbReference type="GO" id="GO:0004815">
    <property type="term" value="F:aspartate-tRNA ligase activity"/>
    <property type="evidence" value="ECO:0007669"/>
    <property type="project" value="UniProtKB-EC"/>
</dbReference>
<keyword evidence="6" id="KW-0547">Nucleotide-binding</keyword>
<dbReference type="InterPro" id="IPR045864">
    <property type="entry name" value="aa-tRNA-synth_II/BPL/LPL"/>
</dbReference>
<dbReference type="FunFam" id="3.30.930.10:FF:000038">
    <property type="entry name" value="Aspartate--tRNA ligase"/>
    <property type="match status" value="1"/>
</dbReference>
<gene>
    <name evidence="13" type="ORF">ST47_g5572</name>
</gene>
<evidence type="ECO:0000256" key="5">
    <source>
        <dbReference type="ARBA" id="ARBA00022598"/>
    </source>
</evidence>
<dbReference type="OrthoDB" id="372395at2759"/>
<dbReference type="Pfam" id="PF00152">
    <property type="entry name" value="tRNA-synt_2"/>
    <property type="match status" value="1"/>
</dbReference>
<keyword evidence="4" id="KW-0963">Cytoplasm</keyword>
<keyword evidence="7" id="KW-0067">ATP-binding</keyword>
<dbReference type="Pfam" id="PF12937">
    <property type="entry name" value="F-box-like"/>
    <property type="match status" value="1"/>
</dbReference>
<evidence type="ECO:0000256" key="11">
    <source>
        <dbReference type="ARBA" id="ARBA00070516"/>
    </source>
</evidence>
<dbReference type="CDD" id="cd04320">
    <property type="entry name" value="AspRS_cyto_N"/>
    <property type="match status" value="1"/>
</dbReference>
<dbReference type="AlphaFoldDB" id="A0A163DM98"/>
<dbReference type="InterPro" id="IPR012340">
    <property type="entry name" value="NA-bd_OB-fold"/>
</dbReference>
<keyword evidence="14" id="KW-1185">Reference proteome</keyword>
<evidence type="ECO:0000256" key="10">
    <source>
        <dbReference type="ARBA" id="ARBA00047904"/>
    </source>
</evidence>
<name>A0A163DM98_DIDRA</name>
<dbReference type="GO" id="GO:0003723">
    <property type="term" value="F:RNA binding"/>
    <property type="evidence" value="ECO:0007669"/>
    <property type="project" value="TreeGrafter"/>
</dbReference>
<protein>
    <recommendedName>
        <fullName evidence="11">Probable aspartate--tRNA ligase, cytoplasmic</fullName>
        <ecNumber evidence="3">6.1.1.12</ecNumber>
    </recommendedName>
</protein>
<comment type="caution">
    <text evidence="13">The sequence shown here is derived from an EMBL/GenBank/DDBJ whole genome shotgun (WGS) entry which is preliminary data.</text>
</comment>
<dbReference type="STRING" id="5454.A0A163DM98"/>
<dbReference type="EC" id="6.1.1.12" evidence="3"/>
<comment type="catalytic activity">
    <reaction evidence="10">
        <text>tRNA(Asp) + L-aspartate + ATP = L-aspartyl-tRNA(Asp) + AMP + diphosphate</text>
        <dbReference type="Rhea" id="RHEA:19649"/>
        <dbReference type="Rhea" id="RHEA-COMP:9660"/>
        <dbReference type="Rhea" id="RHEA-COMP:9678"/>
        <dbReference type="ChEBI" id="CHEBI:29991"/>
        <dbReference type="ChEBI" id="CHEBI:30616"/>
        <dbReference type="ChEBI" id="CHEBI:33019"/>
        <dbReference type="ChEBI" id="CHEBI:78442"/>
        <dbReference type="ChEBI" id="CHEBI:78516"/>
        <dbReference type="ChEBI" id="CHEBI:456215"/>
        <dbReference type="EC" id="6.1.1.12"/>
    </reaction>
</comment>
<proteinExistence type="inferred from homology"/>
<evidence type="ECO:0000313" key="14">
    <source>
        <dbReference type="Proteomes" id="UP000076837"/>
    </source>
</evidence>
<evidence type="ECO:0000256" key="7">
    <source>
        <dbReference type="ARBA" id="ARBA00022840"/>
    </source>
</evidence>
<evidence type="ECO:0000256" key="9">
    <source>
        <dbReference type="ARBA" id="ARBA00023146"/>
    </source>
</evidence>
<dbReference type="NCBIfam" id="NF003483">
    <property type="entry name" value="PRK05159.1"/>
    <property type="match status" value="1"/>
</dbReference>
<dbReference type="InterPro" id="IPR004364">
    <property type="entry name" value="Aa-tRNA-synt_II"/>
</dbReference>
<dbReference type="NCBIfam" id="TIGR00458">
    <property type="entry name" value="aspS_nondisc"/>
    <property type="match status" value="1"/>
</dbReference>
<dbReference type="GO" id="GO:0006422">
    <property type="term" value="P:aspartyl-tRNA aminoacylation"/>
    <property type="evidence" value="ECO:0007669"/>
    <property type="project" value="InterPro"/>
</dbReference>
<dbReference type="PROSITE" id="PS50862">
    <property type="entry name" value="AA_TRNA_LIGASE_II"/>
    <property type="match status" value="1"/>
</dbReference>
<dbReference type="GO" id="GO:0005524">
    <property type="term" value="F:ATP binding"/>
    <property type="evidence" value="ECO:0007669"/>
    <property type="project" value="UniProtKB-KW"/>
</dbReference>
<dbReference type="Gene3D" id="2.40.50.140">
    <property type="entry name" value="Nucleic acid-binding proteins"/>
    <property type="match status" value="1"/>
</dbReference>
<evidence type="ECO:0000256" key="3">
    <source>
        <dbReference type="ARBA" id="ARBA00012841"/>
    </source>
</evidence>
<dbReference type="Gene3D" id="3.30.930.10">
    <property type="entry name" value="Bira Bifunctional Protein, Domain 2"/>
    <property type="match status" value="1"/>
</dbReference>
<reference evidence="13 14" key="1">
    <citation type="journal article" date="2016" name="Sci. Rep.">
        <title>Draft genome sequencing and secretome analysis of fungal phytopathogen Ascochyta rabiei provides insight into the necrotrophic effector repertoire.</title>
        <authorList>
            <person name="Verma S."/>
            <person name="Gazara R.K."/>
            <person name="Nizam S."/>
            <person name="Parween S."/>
            <person name="Chattopadhyay D."/>
            <person name="Verma P.K."/>
        </authorList>
    </citation>
    <scope>NUCLEOTIDE SEQUENCE [LARGE SCALE GENOMIC DNA]</scope>
    <source>
        <strain evidence="13 14">ArDII</strain>
    </source>
</reference>
<dbReference type="PRINTS" id="PR01042">
    <property type="entry name" value="TRNASYNTHASP"/>
</dbReference>
<evidence type="ECO:0000256" key="4">
    <source>
        <dbReference type="ARBA" id="ARBA00022490"/>
    </source>
</evidence>
<keyword evidence="8" id="KW-0648">Protein biosynthesis</keyword>
<evidence type="ECO:0000256" key="1">
    <source>
        <dbReference type="ARBA" id="ARBA00004496"/>
    </source>
</evidence>
<dbReference type="InterPro" id="IPR004523">
    <property type="entry name" value="Asp-tRNA_synthase_2"/>
</dbReference>
<dbReference type="CDD" id="cd09917">
    <property type="entry name" value="F-box_SF"/>
    <property type="match status" value="1"/>
</dbReference>
<dbReference type="InterPro" id="IPR032675">
    <property type="entry name" value="LRR_dom_sf"/>
</dbReference>
<comment type="similarity">
    <text evidence="2">Belongs to the class-II aminoacyl-tRNA synthetase family. Type 2 subfamily.</text>
</comment>
<feature type="region of interest" description="Disordered" evidence="12">
    <location>
        <begin position="1"/>
        <end position="71"/>
    </location>
</feature>
<keyword evidence="5 13" id="KW-0436">Ligase</keyword>
<dbReference type="SUPFAM" id="SSF52047">
    <property type="entry name" value="RNI-like"/>
    <property type="match status" value="1"/>
</dbReference>
<dbReference type="HAMAP" id="MF_02075">
    <property type="entry name" value="Asp_tRNA_synth_type2"/>
    <property type="match status" value="1"/>
</dbReference>
<dbReference type="SUPFAM" id="SSF55681">
    <property type="entry name" value="Class II aaRS and biotin synthetases"/>
    <property type="match status" value="1"/>
</dbReference>
<accession>A0A163DM98</accession>
<dbReference type="InterPro" id="IPR001810">
    <property type="entry name" value="F-box_dom"/>
</dbReference>
<dbReference type="EMBL" id="JYNV01000199">
    <property type="protein sequence ID" value="KZM23252.1"/>
    <property type="molecule type" value="Genomic_DNA"/>
</dbReference>
<evidence type="ECO:0000256" key="8">
    <source>
        <dbReference type="ARBA" id="ARBA00022917"/>
    </source>
</evidence>
<dbReference type="SUPFAM" id="SSF50249">
    <property type="entry name" value="Nucleic acid-binding proteins"/>
    <property type="match status" value="1"/>
</dbReference>
<dbReference type="InterPro" id="IPR006195">
    <property type="entry name" value="aa-tRNA-synth_II"/>
</dbReference>
<feature type="compositionally biased region" description="Basic and acidic residues" evidence="12">
    <location>
        <begin position="28"/>
        <end position="65"/>
    </location>
</feature>
<dbReference type="PANTHER" id="PTHR43450">
    <property type="entry name" value="ASPARTYL-TRNA SYNTHETASE"/>
    <property type="match status" value="1"/>
</dbReference>
<dbReference type="InterPro" id="IPR002312">
    <property type="entry name" value="Asp/Asn-tRNA-synth_IIb"/>
</dbReference>
<keyword evidence="9" id="KW-0030">Aminoacyl-tRNA synthetase</keyword>
<evidence type="ECO:0000256" key="2">
    <source>
        <dbReference type="ARBA" id="ARBA00005312"/>
    </source>
</evidence>
<evidence type="ECO:0000313" key="13">
    <source>
        <dbReference type="EMBL" id="KZM23252.1"/>
    </source>
</evidence>
<dbReference type="GO" id="GO:0005829">
    <property type="term" value="C:cytosol"/>
    <property type="evidence" value="ECO:0007669"/>
    <property type="project" value="TreeGrafter"/>
</dbReference>
<feature type="region of interest" description="Disordered" evidence="12">
    <location>
        <begin position="197"/>
        <end position="222"/>
    </location>
</feature>
<organism evidence="13 14">
    <name type="scientific">Didymella rabiei</name>
    <name type="common">Chickpea ascochyta blight fungus</name>
    <name type="synonym">Mycosphaerella rabiei</name>
    <dbReference type="NCBI Taxonomy" id="5454"/>
    <lineage>
        <taxon>Eukaryota</taxon>
        <taxon>Fungi</taxon>
        <taxon>Dikarya</taxon>
        <taxon>Ascomycota</taxon>
        <taxon>Pezizomycotina</taxon>
        <taxon>Dothideomycetes</taxon>
        <taxon>Pleosporomycetidae</taxon>
        <taxon>Pleosporales</taxon>
        <taxon>Pleosporineae</taxon>
        <taxon>Didymellaceae</taxon>
        <taxon>Ascochyta</taxon>
    </lineage>
</organism>
<dbReference type="SUPFAM" id="SSF81383">
    <property type="entry name" value="F-box domain"/>
    <property type="match status" value="1"/>
</dbReference>
<evidence type="ECO:0000256" key="12">
    <source>
        <dbReference type="SAM" id="MobiDB-lite"/>
    </source>
</evidence>
<evidence type="ECO:0000256" key="6">
    <source>
        <dbReference type="ARBA" id="ARBA00022741"/>
    </source>
</evidence>
<dbReference type="PANTHER" id="PTHR43450:SF1">
    <property type="entry name" value="ASPARTATE--TRNA LIGASE, CYTOPLASMIC"/>
    <property type="match status" value="1"/>
</dbReference>
<sequence length="1015" mass="114559">MSDAPPAAPASSEAPQGEGPSKNALKKAQKEKEKAEKKAAAKARELADRTKKEAADAEDVSKDSYGELPLTGSKEFKPTGIARVSLDDVADHVEKEITFRCWVENARVQSAKLAFLNLRQNLSTIQAVIAASDKLSKQMVKFCGTVSTESTIVVTGLVKKAPEPIKSASIQDFEIHIKKLFIEVKAEVPLPLQVDDAERPLPAETATEEEQKEEGGERPLASLNTRLNNRTLDLRAKINQSIFVVKSGVCAIFQEFLSKKGFTLVQTPKILGAASEGGANVFELKYFDRQAYLAQSPQFYKQMLIASRFQKVMEIGPVFRAENSNTARHLTEFTGLDLEMEFQEHYHEVMGVLEDLMLFIFKELNVRYKRETDLIRGVYHVDEFKLPESGSVPRIPFTEGIKMLRDAGEELGDYDDLTTPQEKHLGRLVLEKYNSDFYVLDQFPLAIRPAYTMPSPHDPKLSNSYDMFMRGQEICSGAQRIHNSELLSKQMREHDPPIDPNGAGTKDYVDCFRYGCPPHAGGGFGLERIVQFWLGLPNIRMCSLFPRDPQRVVPKWRGGKRHSPIFRAATALPRDMVFLDICDSLPTVPGRALMTTHTNYLPDEILLEVLAYIEAWDTRGKQATLARFCAVNRQWYDVAIRPLYASPFLAGRAYDLFVRTICPSVLAHIKPTSLSSLIRVLDLSHIIHQGTKSTTARLLGRTKAGLQIFIAPQASFAVNCWASLSKCERLKVLDLSLVSECISFQSLAQTLRRLGQLEAIYLPRCTSNYEGLALSMNVRWPPKLKHLSLSGSIYGRFLWDLLRQPDHFPPSLHSLSILHSPGLDHLGIRPLLQNLEHSLTTVELRDLPNVKHGRLNSVLEWLPHLTTLTIALDYIDCRFGHMPLDWTPAQWESSVPLQSLTLVTSGQTSIDPSRCFTAVDLYTLIDERYLGRLRYLNIAQSTEWENEQEGAEIGALEMLLCEDLDRENWEKRRWHYADLDGNANANANAVTRYEDWLRTAQGRRMAPRLRMLKDR</sequence>
<dbReference type="GO" id="GO:0017101">
    <property type="term" value="C:aminoacyl-tRNA synthetase multienzyme complex"/>
    <property type="evidence" value="ECO:0007669"/>
    <property type="project" value="TreeGrafter"/>
</dbReference>